<evidence type="ECO:0000256" key="1">
    <source>
        <dbReference type="ARBA" id="ARBA00004196"/>
    </source>
</evidence>
<keyword evidence="3" id="KW-0472">Membrane</keyword>
<feature type="compositionally biased region" description="Low complexity" evidence="4">
    <location>
        <begin position="30"/>
        <end position="72"/>
    </location>
</feature>
<dbReference type="EMBL" id="CP036164">
    <property type="protein sequence ID" value="QBF47086.1"/>
    <property type="molecule type" value="Genomic_DNA"/>
</dbReference>
<dbReference type="OrthoDB" id="3781094at2"/>
<dbReference type="GO" id="GO:0030313">
    <property type="term" value="C:cell envelope"/>
    <property type="evidence" value="ECO:0007669"/>
    <property type="project" value="UniProtKB-SubCell"/>
</dbReference>
<evidence type="ECO:0000256" key="5">
    <source>
        <dbReference type="SAM" id="SignalP"/>
    </source>
</evidence>
<feature type="chain" id="PRO_5020518162" evidence="5">
    <location>
        <begin position="18"/>
        <end position="275"/>
    </location>
</feature>
<dbReference type="InterPro" id="IPR009830">
    <property type="entry name" value="LppX/LprAFG"/>
</dbReference>
<gene>
    <name evidence="6" type="ORF">EXU32_13025</name>
</gene>
<evidence type="ECO:0000256" key="4">
    <source>
        <dbReference type="SAM" id="MobiDB-lite"/>
    </source>
</evidence>
<feature type="compositionally biased region" description="Basic and acidic residues" evidence="4">
    <location>
        <begin position="74"/>
        <end position="86"/>
    </location>
</feature>
<dbReference type="AlphaFoldDB" id="A0A4P6MVV9"/>
<feature type="region of interest" description="Disordered" evidence="4">
    <location>
        <begin position="21"/>
        <end position="86"/>
    </location>
</feature>
<comment type="subcellular location">
    <subcellularLocation>
        <location evidence="1">Cell envelope</location>
    </subcellularLocation>
</comment>
<evidence type="ECO:0000313" key="7">
    <source>
        <dbReference type="Proteomes" id="UP000290408"/>
    </source>
</evidence>
<dbReference type="RefSeq" id="WP_130630287.1">
    <property type="nucleotide sequence ID" value="NZ_CP036164.1"/>
</dbReference>
<name>A0A4P6MVV9_9MICO</name>
<reference evidence="6 7" key="1">
    <citation type="submission" date="2019-02" db="EMBL/GenBank/DDBJ databases">
        <title>Genomic data mining of an Antarctic deep-sea actinobacterium, Janibacterlimosus P3-3-X1.</title>
        <authorList>
            <person name="Liao L."/>
            <person name="Chen B."/>
        </authorList>
    </citation>
    <scope>NUCLEOTIDE SEQUENCE [LARGE SCALE GENOMIC DNA]</scope>
    <source>
        <strain evidence="6 7">P3-3-X1</strain>
    </source>
</reference>
<dbReference type="InterPro" id="IPR029046">
    <property type="entry name" value="LolA/LolB/LppX"/>
</dbReference>
<dbReference type="Gene3D" id="2.50.20.20">
    <property type="match status" value="1"/>
</dbReference>
<dbReference type="KEGG" id="jli:EXU32_13025"/>
<dbReference type="PROSITE" id="PS51257">
    <property type="entry name" value="PROKAR_LIPOPROTEIN"/>
    <property type="match status" value="1"/>
</dbReference>
<dbReference type="SUPFAM" id="SSF89392">
    <property type="entry name" value="Prokaryotic lipoproteins and lipoprotein localization factors"/>
    <property type="match status" value="1"/>
</dbReference>
<organism evidence="6 7">
    <name type="scientific">Janibacter limosus</name>
    <dbReference type="NCBI Taxonomy" id="53458"/>
    <lineage>
        <taxon>Bacteria</taxon>
        <taxon>Bacillati</taxon>
        <taxon>Actinomycetota</taxon>
        <taxon>Actinomycetes</taxon>
        <taxon>Micrococcales</taxon>
        <taxon>Intrasporangiaceae</taxon>
        <taxon>Janibacter</taxon>
    </lineage>
</organism>
<evidence type="ECO:0000313" key="6">
    <source>
        <dbReference type="EMBL" id="QBF47086.1"/>
    </source>
</evidence>
<feature type="signal peptide" evidence="5">
    <location>
        <begin position="1"/>
        <end position="17"/>
    </location>
</feature>
<dbReference type="Proteomes" id="UP000290408">
    <property type="component" value="Chromosome"/>
</dbReference>
<evidence type="ECO:0000256" key="2">
    <source>
        <dbReference type="ARBA" id="ARBA00009194"/>
    </source>
</evidence>
<evidence type="ECO:0000256" key="3">
    <source>
        <dbReference type="ARBA" id="ARBA00022475"/>
    </source>
</evidence>
<comment type="similarity">
    <text evidence="2">Belongs to the LppX/LprAFG lipoprotein family.</text>
</comment>
<sequence>MRRISMTLAASAVLALAACGGDGGPGPTAGTGSTSTQAPTTTSSSAPTTTSKTAKKTSSSSSSSKPTDTGTPFDPKEFTSKIERAIHRNPTVTIDVKMGAQGQPGITATGVQDLKNEALEMELDLNGQKFTYRLVDGTYYLAQPPKWVAITKGSTNPLVKQALEQTSALSMRKQLDAFVAGVESAGDKGSEKVEGVTTTHYTATVRTADVRKELGLDPDPNAPARLIYDVWLDEDDLVRKMSFTQNGANATLIAKGWGEPVSIVKPKDSELAKVQ</sequence>
<keyword evidence="3" id="KW-1003">Cell membrane</keyword>
<accession>A0A4P6MVV9</accession>
<protein>
    <submittedName>
        <fullName evidence="6">LppX_LprAFG lipoprotein</fullName>
    </submittedName>
</protein>
<keyword evidence="5" id="KW-0732">Signal</keyword>
<proteinExistence type="inferred from homology"/>
<keyword evidence="7" id="KW-1185">Reference proteome</keyword>
<dbReference type="Pfam" id="PF07161">
    <property type="entry name" value="LppX_LprAFG"/>
    <property type="match status" value="1"/>
</dbReference>
<keyword evidence="6" id="KW-0449">Lipoprotein</keyword>